<gene>
    <name evidence="2" type="ORF">DPMN_164105</name>
</gene>
<protein>
    <submittedName>
        <fullName evidence="2">Uncharacterized protein</fullName>
    </submittedName>
</protein>
<accession>A0A9D4IV96</accession>
<feature type="region of interest" description="Disordered" evidence="1">
    <location>
        <begin position="1"/>
        <end position="50"/>
    </location>
</feature>
<proteinExistence type="predicted"/>
<keyword evidence="3" id="KW-1185">Reference proteome</keyword>
<reference evidence="2" key="2">
    <citation type="submission" date="2020-11" db="EMBL/GenBank/DDBJ databases">
        <authorList>
            <person name="McCartney M.A."/>
            <person name="Auch B."/>
            <person name="Kono T."/>
            <person name="Mallez S."/>
            <person name="Becker A."/>
            <person name="Gohl D.M."/>
            <person name="Silverstein K.A.T."/>
            <person name="Koren S."/>
            <person name="Bechman K.B."/>
            <person name="Herman A."/>
            <person name="Abrahante J.E."/>
            <person name="Garbe J."/>
        </authorList>
    </citation>
    <scope>NUCLEOTIDE SEQUENCE</scope>
    <source>
        <strain evidence="2">Duluth1</strain>
        <tissue evidence="2">Whole animal</tissue>
    </source>
</reference>
<name>A0A9D4IV96_DREPO</name>
<reference evidence="2" key="1">
    <citation type="journal article" date="2019" name="bioRxiv">
        <title>The Genome of the Zebra Mussel, Dreissena polymorpha: A Resource for Invasive Species Research.</title>
        <authorList>
            <person name="McCartney M.A."/>
            <person name="Auch B."/>
            <person name="Kono T."/>
            <person name="Mallez S."/>
            <person name="Zhang Y."/>
            <person name="Obille A."/>
            <person name="Becker A."/>
            <person name="Abrahante J.E."/>
            <person name="Garbe J."/>
            <person name="Badalamenti J.P."/>
            <person name="Herman A."/>
            <person name="Mangelson H."/>
            <person name="Liachko I."/>
            <person name="Sullivan S."/>
            <person name="Sone E.D."/>
            <person name="Koren S."/>
            <person name="Silverstein K.A.T."/>
            <person name="Beckman K.B."/>
            <person name="Gohl D.M."/>
        </authorList>
    </citation>
    <scope>NUCLEOTIDE SEQUENCE</scope>
    <source>
        <strain evidence="2">Duluth1</strain>
        <tissue evidence="2">Whole animal</tissue>
    </source>
</reference>
<dbReference type="EMBL" id="JAIWYP010000008">
    <property type="protein sequence ID" value="KAH3786007.1"/>
    <property type="molecule type" value="Genomic_DNA"/>
</dbReference>
<sequence>MLSAWFTESPKRTMPEKPAKETRSKDIDFHEARRASKRQCQLAKRHLFSQ</sequence>
<feature type="compositionally biased region" description="Basic and acidic residues" evidence="1">
    <location>
        <begin position="9"/>
        <end position="34"/>
    </location>
</feature>
<evidence type="ECO:0000313" key="3">
    <source>
        <dbReference type="Proteomes" id="UP000828390"/>
    </source>
</evidence>
<dbReference type="Proteomes" id="UP000828390">
    <property type="component" value="Unassembled WGS sequence"/>
</dbReference>
<evidence type="ECO:0000313" key="2">
    <source>
        <dbReference type="EMBL" id="KAH3786007.1"/>
    </source>
</evidence>
<evidence type="ECO:0000256" key="1">
    <source>
        <dbReference type="SAM" id="MobiDB-lite"/>
    </source>
</evidence>
<comment type="caution">
    <text evidence="2">The sequence shown here is derived from an EMBL/GenBank/DDBJ whole genome shotgun (WGS) entry which is preliminary data.</text>
</comment>
<organism evidence="2 3">
    <name type="scientific">Dreissena polymorpha</name>
    <name type="common">Zebra mussel</name>
    <name type="synonym">Mytilus polymorpha</name>
    <dbReference type="NCBI Taxonomy" id="45954"/>
    <lineage>
        <taxon>Eukaryota</taxon>
        <taxon>Metazoa</taxon>
        <taxon>Spiralia</taxon>
        <taxon>Lophotrochozoa</taxon>
        <taxon>Mollusca</taxon>
        <taxon>Bivalvia</taxon>
        <taxon>Autobranchia</taxon>
        <taxon>Heteroconchia</taxon>
        <taxon>Euheterodonta</taxon>
        <taxon>Imparidentia</taxon>
        <taxon>Neoheterodontei</taxon>
        <taxon>Myida</taxon>
        <taxon>Dreissenoidea</taxon>
        <taxon>Dreissenidae</taxon>
        <taxon>Dreissena</taxon>
    </lineage>
</organism>
<dbReference type="AlphaFoldDB" id="A0A9D4IV96"/>